<gene>
    <name evidence="3" type="primary">traf3ip1_0</name>
    <name evidence="3" type="ORF">FJT64_014311</name>
</gene>
<dbReference type="AlphaFoldDB" id="A0A6A4UZR9"/>
<feature type="compositionally biased region" description="Low complexity" evidence="1">
    <location>
        <begin position="320"/>
        <end position="334"/>
    </location>
</feature>
<dbReference type="GO" id="GO:0036064">
    <property type="term" value="C:ciliary basal body"/>
    <property type="evidence" value="ECO:0007669"/>
    <property type="project" value="TreeGrafter"/>
</dbReference>
<accession>A0A6A4UZR9</accession>
<feature type="region of interest" description="Disordered" evidence="1">
    <location>
        <begin position="1"/>
        <end position="359"/>
    </location>
</feature>
<proteinExistence type="predicted"/>
<dbReference type="GO" id="GO:0030992">
    <property type="term" value="C:intraciliary transport particle B"/>
    <property type="evidence" value="ECO:0007669"/>
    <property type="project" value="TreeGrafter"/>
</dbReference>
<comment type="caution">
    <text evidence="3">The sequence shown here is derived from an EMBL/GenBank/DDBJ whole genome shotgun (WGS) entry which is preliminary data.</text>
</comment>
<dbReference type="GO" id="GO:0060271">
    <property type="term" value="P:cilium assembly"/>
    <property type="evidence" value="ECO:0007669"/>
    <property type="project" value="TreeGrafter"/>
</dbReference>
<dbReference type="PANTHER" id="PTHR31363:SF0">
    <property type="entry name" value="TRAF3-INTERACTING PROTEIN 1"/>
    <property type="match status" value="1"/>
</dbReference>
<dbReference type="InterPro" id="IPR041476">
    <property type="entry name" value="TRAF3IP1_C"/>
</dbReference>
<name>A0A6A4UZR9_AMPAM</name>
<dbReference type="PANTHER" id="PTHR31363">
    <property type="entry name" value="TRAF3-INTERACTING PROTEIN 1"/>
    <property type="match status" value="1"/>
</dbReference>
<dbReference type="GO" id="GO:0005930">
    <property type="term" value="C:axoneme"/>
    <property type="evidence" value="ECO:0007669"/>
    <property type="project" value="TreeGrafter"/>
</dbReference>
<feature type="domain" description="TRAF3-interacting protein 1 C-terminal" evidence="2">
    <location>
        <begin position="373"/>
        <end position="522"/>
    </location>
</feature>
<feature type="compositionally biased region" description="Acidic residues" evidence="1">
    <location>
        <begin position="153"/>
        <end position="163"/>
    </location>
</feature>
<feature type="compositionally biased region" description="Low complexity" evidence="1">
    <location>
        <begin position="195"/>
        <end position="218"/>
    </location>
</feature>
<sequence length="532" mass="57682">MSPAKNATSGEAVKKVLAGEKPGKKKDKDKDKDKSKKKDKDGASPKKPKGGASLSDATNKSPDKKSKKDKDDKKKSKKDDGDEKGKKSKDKDSDKPKKKKGEGKEDDKGKKGKDDKEGKKKKSKYNRLTYSVLPAEENVPPPAAPDPVPEPAPEPDPEPEDEGPAVLEARPMSQRPTSGRPSSQRPVSGRPGSQRPVSGRPGSVRPSRASSRPVTAAALEEEDEEKKIPKFEDIMADIAPTGSEPGVEAQPELQMEAKEAEPAPAEEEGDITMDTTVPLSDGGTGFSAPRPRTARSARPSSARPAAPRPKQRAAIEQQLDDVAPGGAAAAAAVMFDEDDDDDDHFVVEEKKLAPDPGLAAMMQPDENLAEQAEEGEHGLLVSQILETKKSMEEELKGKTQIERDSGADKGKSRDKDAVRKEVARLRESIQKVTKSANPLGKMMDFLQEDVDSMQRELDKWRLENKEMTQQIRSEMDTTNTSIEPLKAALSEYEQSIQDQLDKISAVRASVLNNEMKIAKMMAGVMNVAASAP</sequence>
<keyword evidence="4" id="KW-1185">Reference proteome</keyword>
<feature type="compositionally biased region" description="Basic and acidic residues" evidence="1">
    <location>
        <begin position="61"/>
        <end position="95"/>
    </location>
</feature>
<feature type="compositionally biased region" description="Basic and acidic residues" evidence="1">
    <location>
        <begin position="12"/>
        <end position="44"/>
    </location>
</feature>
<feature type="compositionally biased region" description="Basic and acidic residues" evidence="1">
    <location>
        <begin position="344"/>
        <end position="353"/>
    </location>
</feature>
<dbReference type="GO" id="GO:0042073">
    <property type="term" value="P:intraciliary transport"/>
    <property type="evidence" value="ECO:0007669"/>
    <property type="project" value="TreeGrafter"/>
</dbReference>
<evidence type="ECO:0000313" key="3">
    <source>
        <dbReference type="EMBL" id="KAF0287253.1"/>
    </source>
</evidence>
<feature type="compositionally biased region" description="Polar residues" evidence="1">
    <location>
        <begin position="174"/>
        <end position="186"/>
    </location>
</feature>
<dbReference type="Pfam" id="PF17749">
    <property type="entry name" value="MIP-T3_C"/>
    <property type="match status" value="1"/>
</dbReference>
<evidence type="ECO:0000313" key="4">
    <source>
        <dbReference type="Proteomes" id="UP000440578"/>
    </source>
</evidence>
<dbReference type="InterPro" id="IPR018799">
    <property type="entry name" value="TRAF3IP1"/>
</dbReference>
<dbReference type="EMBL" id="VIIS01002207">
    <property type="protein sequence ID" value="KAF0287253.1"/>
    <property type="molecule type" value="Genomic_DNA"/>
</dbReference>
<dbReference type="OrthoDB" id="10258914at2759"/>
<feature type="compositionally biased region" description="Low complexity" evidence="1">
    <location>
        <begin position="287"/>
        <end position="305"/>
    </location>
</feature>
<feature type="compositionally biased region" description="Pro residues" evidence="1">
    <location>
        <begin position="139"/>
        <end position="152"/>
    </location>
</feature>
<reference evidence="3 4" key="1">
    <citation type="submission" date="2019-07" db="EMBL/GenBank/DDBJ databases">
        <title>Draft genome assembly of a fouling barnacle, Amphibalanus amphitrite (Darwin, 1854): The first reference genome for Thecostraca.</title>
        <authorList>
            <person name="Kim W."/>
        </authorList>
    </citation>
    <scope>NUCLEOTIDE SEQUENCE [LARGE SCALE GENOMIC DNA]</scope>
    <source>
        <strain evidence="3">SNU_AA5</strain>
        <tissue evidence="3">Soma without cirri and trophi</tissue>
    </source>
</reference>
<protein>
    <submittedName>
        <fullName evidence="3">TRAF3-interacting protein 1</fullName>
    </submittedName>
</protein>
<dbReference type="GO" id="GO:0008017">
    <property type="term" value="F:microtubule binding"/>
    <property type="evidence" value="ECO:0007669"/>
    <property type="project" value="InterPro"/>
</dbReference>
<dbReference type="Proteomes" id="UP000440578">
    <property type="component" value="Unassembled WGS sequence"/>
</dbReference>
<feature type="compositionally biased region" description="Basic and acidic residues" evidence="1">
    <location>
        <begin position="102"/>
        <end position="118"/>
    </location>
</feature>
<evidence type="ECO:0000256" key="1">
    <source>
        <dbReference type="SAM" id="MobiDB-lite"/>
    </source>
</evidence>
<organism evidence="3 4">
    <name type="scientific">Amphibalanus amphitrite</name>
    <name type="common">Striped barnacle</name>
    <name type="synonym">Balanus amphitrite</name>
    <dbReference type="NCBI Taxonomy" id="1232801"/>
    <lineage>
        <taxon>Eukaryota</taxon>
        <taxon>Metazoa</taxon>
        <taxon>Ecdysozoa</taxon>
        <taxon>Arthropoda</taxon>
        <taxon>Crustacea</taxon>
        <taxon>Multicrustacea</taxon>
        <taxon>Cirripedia</taxon>
        <taxon>Thoracica</taxon>
        <taxon>Thoracicalcarea</taxon>
        <taxon>Balanomorpha</taxon>
        <taxon>Balanoidea</taxon>
        <taxon>Balanidae</taxon>
        <taxon>Amphibalaninae</taxon>
        <taxon>Amphibalanus</taxon>
    </lineage>
</organism>
<feature type="region of interest" description="Disordered" evidence="1">
    <location>
        <begin position="391"/>
        <end position="420"/>
    </location>
</feature>
<evidence type="ECO:0000259" key="2">
    <source>
        <dbReference type="Pfam" id="PF17749"/>
    </source>
</evidence>
<dbReference type="GO" id="GO:0070507">
    <property type="term" value="P:regulation of microtubule cytoskeleton organization"/>
    <property type="evidence" value="ECO:0007669"/>
    <property type="project" value="TreeGrafter"/>
</dbReference>